<dbReference type="GeneID" id="37060072"/>
<comment type="caution">
    <text evidence="1">The sequence shown here is derived from an EMBL/GenBank/DDBJ whole genome shotgun (WGS) entry which is preliminary data.</text>
</comment>
<accession>A0A317VJ98</accession>
<protein>
    <submittedName>
        <fullName evidence="1">Uncharacterized protein</fullName>
    </submittedName>
</protein>
<dbReference type="EMBL" id="MSFL01000023">
    <property type="protein sequence ID" value="PWY74413.1"/>
    <property type="molecule type" value="Genomic_DNA"/>
</dbReference>
<gene>
    <name evidence="1" type="ORF">BO70DRAFT_106087</name>
</gene>
<dbReference type="RefSeq" id="XP_025397060.1">
    <property type="nucleotide sequence ID" value="XM_025537835.1"/>
</dbReference>
<evidence type="ECO:0000313" key="1">
    <source>
        <dbReference type="EMBL" id="PWY74413.1"/>
    </source>
</evidence>
<keyword evidence="2" id="KW-1185">Reference proteome</keyword>
<reference evidence="1 2" key="1">
    <citation type="submission" date="2016-12" db="EMBL/GenBank/DDBJ databases">
        <title>The genomes of Aspergillus section Nigri reveals drivers in fungal speciation.</title>
        <authorList>
            <consortium name="DOE Joint Genome Institute"/>
            <person name="Vesth T.C."/>
            <person name="Nybo J."/>
            <person name="Theobald S."/>
            <person name="Brandl J."/>
            <person name="Frisvad J.C."/>
            <person name="Nielsen K.F."/>
            <person name="Lyhne E.K."/>
            <person name="Kogle M.E."/>
            <person name="Kuo A."/>
            <person name="Riley R."/>
            <person name="Clum A."/>
            <person name="Nolan M."/>
            <person name="Lipzen A."/>
            <person name="Salamov A."/>
            <person name="Henrissat B."/>
            <person name="Wiebenga A."/>
            <person name="De Vries R.P."/>
            <person name="Grigoriev I.V."/>
            <person name="Mortensen U.H."/>
            <person name="Andersen M.R."/>
            <person name="Baker S.E."/>
        </authorList>
    </citation>
    <scope>NUCLEOTIDE SEQUENCE [LARGE SCALE GENOMIC DNA]</scope>
    <source>
        <strain evidence="1 2">CBS 117.55</strain>
    </source>
</reference>
<dbReference type="AlphaFoldDB" id="A0A317VJ98"/>
<sequence length="187" mass="21228">MSGLRTTVYWHSHSVPSLDVYRSCNLSSLGSILLISQVVHHQFYCGGILGWAYDLRQQLWAHGFMAMSQLHTTTMRLSLLRNRLFHLISFHELPVTGRGSKLTQEPFWLGLLGVYTPWPSRCDPGTRGSQHGVSNYTSSDLGISCPGTCCLAVEHIHQPWKPLGKSQQKERLLLILRVGLCWIHPWH</sequence>
<dbReference type="VEuPathDB" id="FungiDB:BO70DRAFT_106087"/>
<name>A0A317VJ98_9EURO</name>
<proteinExistence type="predicted"/>
<evidence type="ECO:0000313" key="2">
    <source>
        <dbReference type="Proteomes" id="UP000247233"/>
    </source>
</evidence>
<dbReference type="Proteomes" id="UP000247233">
    <property type="component" value="Unassembled WGS sequence"/>
</dbReference>
<organism evidence="1 2">
    <name type="scientific">Aspergillus heteromorphus CBS 117.55</name>
    <dbReference type="NCBI Taxonomy" id="1448321"/>
    <lineage>
        <taxon>Eukaryota</taxon>
        <taxon>Fungi</taxon>
        <taxon>Dikarya</taxon>
        <taxon>Ascomycota</taxon>
        <taxon>Pezizomycotina</taxon>
        <taxon>Eurotiomycetes</taxon>
        <taxon>Eurotiomycetidae</taxon>
        <taxon>Eurotiales</taxon>
        <taxon>Aspergillaceae</taxon>
        <taxon>Aspergillus</taxon>
        <taxon>Aspergillus subgen. Circumdati</taxon>
    </lineage>
</organism>